<accession>A0A061GPS1</accession>
<feature type="chain" id="PRO_5001603077" evidence="1">
    <location>
        <begin position="22"/>
        <end position="104"/>
    </location>
</feature>
<sequence length="104" mass="12536">MFLSLLSFMFLLIFFDHFCSLQQGLWWGQKRKQREDFAPRMVTAVNPSTKRIGGRLGFSMRIYVKRMGFGGLYKAWGNYRRNFSFFKLQSLQQALFLIFFFSFW</sequence>
<evidence type="ECO:0000256" key="1">
    <source>
        <dbReference type="SAM" id="SignalP"/>
    </source>
</evidence>
<dbReference type="InParanoid" id="A0A061GPS1"/>
<organism evidence="2 3">
    <name type="scientific">Theobroma cacao</name>
    <name type="common">Cacao</name>
    <name type="synonym">Cocoa</name>
    <dbReference type="NCBI Taxonomy" id="3641"/>
    <lineage>
        <taxon>Eukaryota</taxon>
        <taxon>Viridiplantae</taxon>
        <taxon>Streptophyta</taxon>
        <taxon>Embryophyta</taxon>
        <taxon>Tracheophyta</taxon>
        <taxon>Spermatophyta</taxon>
        <taxon>Magnoliopsida</taxon>
        <taxon>eudicotyledons</taxon>
        <taxon>Gunneridae</taxon>
        <taxon>Pentapetalae</taxon>
        <taxon>rosids</taxon>
        <taxon>malvids</taxon>
        <taxon>Malvales</taxon>
        <taxon>Malvaceae</taxon>
        <taxon>Byttnerioideae</taxon>
        <taxon>Theobroma</taxon>
    </lineage>
</organism>
<evidence type="ECO:0000313" key="2">
    <source>
        <dbReference type="EMBL" id="EOY31526.1"/>
    </source>
</evidence>
<feature type="signal peptide" evidence="1">
    <location>
        <begin position="1"/>
        <end position="21"/>
    </location>
</feature>
<protein>
    <submittedName>
        <fullName evidence="2">Uncharacterized protein</fullName>
    </submittedName>
</protein>
<keyword evidence="1" id="KW-0732">Signal</keyword>
<gene>
    <name evidence="2" type="ORF">TCM_038447</name>
</gene>
<dbReference type="Proteomes" id="UP000026915">
    <property type="component" value="Chromosome 9"/>
</dbReference>
<name>A0A061GPS1_THECC</name>
<evidence type="ECO:0000313" key="3">
    <source>
        <dbReference type="Proteomes" id="UP000026915"/>
    </source>
</evidence>
<dbReference type="HOGENOM" id="CLU_2255098_0_0_1"/>
<proteinExistence type="predicted"/>
<dbReference type="AlphaFoldDB" id="A0A061GPS1"/>
<dbReference type="EMBL" id="CM001887">
    <property type="protein sequence ID" value="EOY31526.1"/>
    <property type="molecule type" value="Genomic_DNA"/>
</dbReference>
<keyword evidence="3" id="KW-1185">Reference proteome</keyword>
<reference evidence="2 3" key="1">
    <citation type="journal article" date="2013" name="Genome Biol.">
        <title>The genome sequence of the most widely cultivated cacao type and its use to identify candidate genes regulating pod color.</title>
        <authorList>
            <person name="Motamayor J.C."/>
            <person name="Mockaitis K."/>
            <person name="Schmutz J."/>
            <person name="Haiminen N."/>
            <person name="Iii D.L."/>
            <person name="Cornejo O."/>
            <person name="Findley S.D."/>
            <person name="Zheng P."/>
            <person name="Utro F."/>
            <person name="Royaert S."/>
            <person name="Saski C."/>
            <person name="Jenkins J."/>
            <person name="Podicheti R."/>
            <person name="Zhao M."/>
            <person name="Scheffler B.E."/>
            <person name="Stack J.C."/>
            <person name="Feltus F.A."/>
            <person name="Mustiga G.M."/>
            <person name="Amores F."/>
            <person name="Phillips W."/>
            <person name="Marelli J.P."/>
            <person name="May G.D."/>
            <person name="Shapiro H."/>
            <person name="Ma J."/>
            <person name="Bustamante C.D."/>
            <person name="Schnell R.J."/>
            <person name="Main D."/>
            <person name="Gilbert D."/>
            <person name="Parida L."/>
            <person name="Kuhn D.N."/>
        </authorList>
    </citation>
    <scope>NUCLEOTIDE SEQUENCE [LARGE SCALE GENOMIC DNA]</scope>
    <source>
        <strain evidence="3">cv. Matina 1-6</strain>
    </source>
</reference>
<dbReference type="Gramene" id="EOY31526">
    <property type="protein sequence ID" value="EOY31526"/>
    <property type="gene ID" value="TCM_038447"/>
</dbReference>